<evidence type="ECO:0000256" key="5">
    <source>
        <dbReference type="ARBA" id="ARBA00030782"/>
    </source>
</evidence>
<dbReference type="InterPro" id="IPR017946">
    <property type="entry name" value="PLC-like_Pdiesterase_TIM-brl"/>
</dbReference>
<dbReference type="PANTHER" id="PTHR13593:SF113">
    <property type="entry name" value="SI:DKEY-266F7.9"/>
    <property type="match status" value="1"/>
</dbReference>
<evidence type="ECO:0000259" key="6">
    <source>
        <dbReference type="SMART" id="SM00148"/>
    </source>
</evidence>
<comment type="catalytic activity">
    <reaction evidence="1">
        <text>a 1,2-diacyl-sn-glycero-3-phospho-(1D-myo-inositol) = 1D-myo-inositol 1,2-cyclic phosphate + a 1,2-diacyl-sn-glycerol</text>
        <dbReference type="Rhea" id="RHEA:17093"/>
        <dbReference type="ChEBI" id="CHEBI:17815"/>
        <dbReference type="ChEBI" id="CHEBI:57880"/>
        <dbReference type="ChEBI" id="CHEBI:58484"/>
        <dbReference type="EC" id="4.6.1.13"/>
    </reaction>
</comment>
<accession>A0ABU0THM5</accession>
<proteinExistence type="predicted"/>
<dbReference type="EC" id="4.6.1.13" evidence="2"/>
<keyword evidence="8" id="KW-1185">Reference proteome</keyword>
<dbReference type="PROSITE" id="PS50007">
    <property type="entry name" value="PIPLC_X_DOMAIN"/>
    <property type="match status" value="1"/>
</dbReference>
<evidence type="ECO:0000256" key="3">
    <source>
        <dbReference type="ARBA" id="ARBA00019758"/>
    </source>
</evidence>
<dbReference type="RefSeq" id="WP_307449135.1">
    <property type="nucleotide sequence ID" value="NZ_JAUTAL010000001.1"/>
</dbReference>
<dbReference type="SMART" id="SM00148">
    <property type="entry name" value="PLCXc"/>
    <property type="match status" value="1"/>
</dbReference>
<dbReference type="PANTHER" id="PTHR13593">
    <property type="match status" value="1"/>
</dbReference>
<dbReference type="Pfam" id="PF00388">
    <property type="entry name" value="PI-PLC-X"/>
    <property type="match status" value="1"/>
</dbReference>
<protein>
    <recommendedName>
        <fullName evidence="3">1-phosphatidylinositol phosphodiesterase</fullName>
        <ecNumber evidence="2">4.6.1.13</ecNumber>
    </recommendedName>
    <alternativeName>
        <fullName evidence="4">Phosphatidylinositol diacylglycerol-lyase</fullName>
    </alternativeName>
    <alternativeName>
        <fullName evidence="5">Phosphatidylinositol-specific phospholipase C</fullName>
    </alternativeName>
</protein>
<evidence type="ECO:0000256" key="1">
    <source>
        <dbReference type="ARBA" id="ARBA00001316"/>
    </source>
</evidence>
<feature type="domain" description="Phosphatidylinositol-specific phospholipase C X" evidence="6">
    <location>
        <begin position="176"/>
        <end position="316"/>
    </location>
</feature>
<evidence type="ECO:0000313" key="7">
    <source>
        <dbReference type="EMBL" id="MDQ1096559.1"/>
    </source>
</evidence>
<organism evidence="7 8">
    <name type="scientific">Chryseobacterium camelliae</name>
    <dbReference type="NCBI Taxonomy" id="1265445"/>
    <lineage>
        <taxon>Bacteria</taxon>
        <taxon>Pseudomonadati</taxon>
        <taxon>Bacteroidota</taxon>
        <taxon>Flavobacteriia</taxon>
        <taxon>Flavobacteriales</taxon>
        <taxon>Weeksellaceae</taxon>
        <taxon>Chryseobacterium group</taxon>
        <taxon>Chryseobacterium</taxon>
    </lineage>
</organism>
<dbReference type="InterPro" id="IPR051057">
    <property type="entry name" value="PI-PLC_domain"/>
</dbReference>
<keyword evidence="7" id="KW-0456">Lyase</keyword>
<dbReference type="Proteomes" id="UP001225072">
    <property type="component" value="Unassembled WGS sequence"/>
</dbReference>
<dbReference type="Gene3D" id="3.20.20.190">
    <property type="entry name" value="Phosphatidylinositol (PI) phosphodiesterase"/>
    <property type="match status" value="1"/>
</dbReference>
<evidence type="ECO:0000256" key="4">
    <source>
        <dbReference type="ARBA" id="ARBA00030474"/>
    </source>
</evidence>
<comment type="caution">
    <text evidence="7">The sequence shown here is derived from an EMBL/GenBank/DDBJ whole genome shotgun (WGS) entry which is preliminary data.</text>
</comment>
<name>A0ABU0THM5_9FLAO</name>
<dbReference type="EMBL" id="JAUTAL010000001">
    <property type="protein sequence ID" value="MDQ1096559.1"/>
    <property type="molecule type" value="Genomic_DNA"/>
</dbReference>
<dbReference type="GO" id="GO:0004436">
    <property type="term" value="F:phosphatidylinositol diacylglycerol-lyase activity"/>
    <property type="evidence" value="ECO:0007669"/>
    <property type="project" value="UniProtKB-EC"/>
</dbReference>
<dbReference type="InterPro" id="IPR000909">
    <property type="entry name" value="PLipase_C_PInositol-sp_X_dom"/>
</dbReference>
<dbReference type="CDD" id="cd08586">
    <property type="entry name" value="PI-PLCc_BcPLC_like"/>
    <property type="match status" value="1"/>
</dbReference>
<reference evidence="7 8" key="1">
    <citation type="submission" date="2023-07" db="EMBL/GenBank/DDBJ databases">
        <title>Functional and genomic diversity of the sorghum phyllosphere microbiome.</title>
        <authorList>
            <person name="Shade A."/>
        </authorList>
    </citation>
    <scope>NUCLEOTIDE SEQUENCE [LARGE SCALE GENOMIC DNA]</scope>
    <source>
        <strain evidence="7 8">SORGH_AS_1064</strain>
    </source>
</reference>
<evidence type="ECO:0000313" key="8">
    <source>
        <dbReference type="Proteomes" id="UP001225072"/>
    </source>
</evidence>
<gene>
    <name evidence="7" type="ORF">QE404_001706</name>
</gene>
<sequence length="465" mass="52014">MPTIRDNAFILHVMDGVNNLQISITDHSITSGQPWENTPSVTNKGNNTWEITVRAGRKGSDGVADWFKNQISGGIAIGCSTSESMPAQLNFAFTCNLSFDYNNKRCQINGVVIGQGHNWMSQNNWWIGSRQLKKTGNVYMLSTDAGSDFNYNIAVSGVNEFYFSLNMTEWMGKLSQNTSLLGLSVPGTHDSGTYKISSVIVGARCQNYDIGRQLEDGIRFQDIRLVNDSNTSDPLVLYHGFVSCDVSFGQVLNACDAFLKSHPSEVILMSVNNEKGGEDISANFITYLKKYDSLYYKGNTIPNLQQAKGKIVFFYRFDLNVGTSGIDKNAVGVRFGPWKDDQTFESVNANQQKFYIEDNYQSYDTHKKAELVQANLEKAVKTDAANQQILYVTFNSIAVGVMHHTPYQYAWGGLGVDPAMNPWLRDYTRYSGKKRLGIIPLDFYNNGGENPVENELINNIIRSNY</sequence>
<dbReference type="SUPFAM" id="SSF51695">
    <property type="entry name" value="PLC-like phosphodiesterases"/>
    <property type="match status" value="1"/>
</dbReference>
<evidence type="ECO:0000256" key="2">
    <source>
        <dbReference type="ARBA" id="ARBA00012581"/>
    </source>
</evidence>